<accession>A0A7G9T6X8</accession>
<proteinExistence type="predicted"/>
<evidence type="ECO:0000313" key="1">
    <source>
        <dbReference type="EMBL" id="QNN75853.1"/>
    </source>
</evidence>
<reference evidence="1 2" key="1">
    <citation type="submission" date="2020-08" db="EMBL/GenBank/DDBJ databases">
        <title>Genome sequence of Weissella diestrammenae KACC 16890T.</title>
        <authorList>
            <person name="Hyun D.-W."/>
            <person name="Bae J.-W."/>
        </authorList>
    </citation>
    <scope>NUCLEOTIDE SEQUENCE [LARGE SCALE GENOMIC DNA]</scope>
    <source>
        <strain evidence="1 2">KACC 16890</strain>
    </source>
</reference>
<keyword evidence="2" id="KW-1185">Reference proteome</keyword>
<dbReference type="AlphaFoldDB" id="A0A7G9T6X8"/>
<organism evidence="1 2">
    <name type="scientific">Weissella diestrammenae</name>
    <dbReference type="NCBI Taxonomy" id="1162633"/>
    <lineage>
        <taxon>Bacteria</taxon>
        <taxon>Bacillati</taxon>
        <taxon>Bacillota</taxon>
        <taxon>Bacilli</taxon>
        <taxon>Lactobacillales</taxon>
        <taxon>Lactobacillaceae</taxon>
        <taxon>Weissella</taxon>
    </lineage>
</organism>
<dbReference type="Gene3D" id="3.40.50.150">
    <property type="entry name" value="Vaccinia Virus protein VP39"/>
    <property type="match status" value="1"/>
</dbReference>
<dbReference type="EMBL" id="CP060724">
    <property type="protein sequence ID" value="QNN75853.1"/>
    <property type="molecule type" value="Genomic_DNA"/>
</dbReference>
<name>A0A7G9T6X8_9LACO</name>
<sequence length="171" mass="18922">MRKTHHLAQIIIDEYLHVGDTAIDATIKAGDVTRFLASRVGDGGHVLSFSDQKNEIDDMAASLFLSGLTARVEPIEKNFTQIINYLDPNEPIAVILFQIDTQIDAGSLVQTIRQLQLYLRNHGLIVLDGHTNDEAMVTVAAYAQTLSAETYSVQQFNDLLSNEAALLIQRN</sequence>
<gene>
    <name evidence="1" type="ORF">H9L19_03060</name>
</gene>
<dbReference type="Proteomes" id="UP000515800">
    <property type="component" value="Chromosome"/>
</dbReference>
<dbReference type="RefSeq" id="WP_187529681.1">
    <property type="nucleotide sequence ID" value="NZ_CP060724.1"/>
</dbReference>
<dbReference type="SUPFAM" id="SSF53335">
    <property type="entry name" value="S-adenosyl-L-methionine-dependent methyltransferases"/>
    <property type="match status" value="1"/>
</dbReference>
<dbReference type="KEGG" id="wdi:H9L19_03060"/>
<evidence type="ECO:0000313" key="2">
    <source>
        <dbReference type="Proteomes" id="UP000515800"/>
    </source>
</evidence>
<dbReference type="InterPro" id="IPR029063">
    <property type="entry name" value="SAM-dependent_MTases_sf"/>
</dbReference>
<protein>
    <submittedName>
        <fullName evidence="1">Uncharacterized protein</fullName>
    </submittedName>
</protein>